<comment type="caution">
    <text evidence="4">The sequence shown here is derived from an EMBL/GenBank/DDBJ whole genome shotgun (WGS) entry which is preliminary data.</text>
</comment>
<dbReference type="RefSeq" id="WP_349297772.1">
    <property type="nucleotide sequence ID" value="NZ_JBEDNQ010000003.1"/>
</dbReference>
<gene>
    <name evidence="4" type="ORF">WIS52_09565</name>
</gene>
<name>A0ABV1KAR8_9PSEU</name>
<keyword evidence="5" id="KW-1185">Reference proteome</keyword>
<dbReference type="Gene3D" id="1.10.340.30">
    <property type="entry name" value="Hypothetical protein, domain 2"/>
    <property type="match status" value="1"/>
</dbReference>
<dbReference type="InterPro" id="IPR011257">
    <property type="entry name" value="DNA_glycosylase"/>
</dbReference>
<protein>
    <submittedName>
        <fullName evidence="4">DNA-3-methyladenine glycosylase 2 family protein</fullName>
    </submittedName>
</protein>
<sequence>MSPRAGTAMGGVDGDGVTGDTGTVDPVGADPADTSARTRAPVDREWRPPFPLDLYGVLAPLRRGRGDPTWHTAGDGGVIWRVSTTPHGPATVAYRRRADGTVRATGWGGGAAWEIDRLPSLLGADDDPAAFVAHHPVVADAVRRRPGIRLGSSGRVWDMLLPAVLEQKVTGTEARRSFRELARRFGDPAPGPAGVVPHGMRVPPSPSQVRAIPDWEWHRAGVDHARRRAILHAAVVAHRLERAAELRGEEGRILLRRVSGIGVWTAAEIAQRAWGDPDAVSFGDFHIPNTVGWALLGRDLDDAGLLEVLAPYAPQRQRAVRYIELSGFRRPRFGPRFSPRDYRSL</sequence>
<dbReference type="InterPro" id="IPR051912">
    <property type="entry name" value="Alkylbase_DNA_Glycosylase/TA"/>
</dbReference>
<evidence type="ECO:0000313" key="5">
    <source>
        <dbReference type="Proteomes" id="UP001494902"/>
    </source>
</evidence>
<dbReference type="PANTHER" id="PTHR43003:SF6">
    <property type="entry name" value="DNA GLYCOSYLASE"/>
    <property type="match status" value="1"/>
</dbReference>
<reference evidence="4 5" key="1">
    <citation type="submission" date="2024-03" db="EMBL/GenBank/DDBJ databases">
        <title>Draft genome sequence of Pseudonocardia nematodicida JCM 31783.</title>
        <authorList>
            <person name="Butdee W."/>
            <person name="Duangmal K."/>
        </authorList>
    </citation>
    <scope>NUCLEOTIDE SEQUENCE [LARGE SCALE GENOMIC DNA]</scope>
    <source>
        <strain evidence="4 5">JCM 31783</strain>
    </source>
</reference>
<evidence type="ECO:0000256" key="3">
    <source>
        <dbReference type="SAM" id="MobiDB-lite"/>
    </source>
</evidence>
<evidence type="ECO:0000256" key="2">
    <source>
        <dbReference type="ARBA" id="ARBA00023204"/>
    </source>
</evidence>
<dbReference type="PANTHER" id="PTHR43003">
    <property type="entry name" value="DNA-3-METHYLADENINE GLYCOSYLASE"/>
    <property type="match status" value="1"/>
</dbReference>
<accession>A0ABV1KAR8</accession>
<evidence type="ECO:0000313" key="4">
    <source>
        <dbReference type="EMBL" id="MEQ3550717.1"/>
    </source>
</evidence>
<organism evidence="4 5">
    <name type="scientific">Pseudonocardia nematodicida</name>
    <dbReference type="NCBI Taxonomy" id="1206997"/>
    <lineage>
        <taxon>Bacteria</taxon>
        <taxon>Bacillati</taxon>
        <taxon>Actinomycetota</taxon>
        <taxon>Actinomycetes</taxon>
        <taxon>Pseudonocardiales</taxon>
        <taxon>Pseudonocardiaceae</taxon>
        <taxon>Pseudonocardia</taxon>
    </lineage>
</organism>
<dbReference type="SUPFAM" id="SSF48150">
    <property type="entry name" value="DNA-glycosylase"/>
    <property type="match status" value="1"/>
</dbReference>
<feature type="region of interest" description="Disordered" evidence="3">
    <location>
        <begin position="1"/>
        <end position="40"/>
    </location>
</feature>
<feature type="compositionally biased region" description="Low complexity" evidence="3">
    <location>
        <begin position="20"/>
        <end position="30"/>
    </location>
</feature>
<proteinExistence type="predicted"/>
<dbReference type="Proteomes" id="UP001494902">
    <property type="component" value="Unassembled WGS sequence"/>
</dbReference>
<keyword evidence="1" id="KW-0227">DNA damage</keyword>
<feature type="compositionally biased region" description="Gly residues" evidence="3">
    <location>
        <begin position="8"/>
        <end position="19"/>
    </location>
</feature>
<dbReference type="EMBL" id="JBEDNQ010000003">
    <property type="protein sequence ID" value="MEQ3550717.1"/>
    <property type="molecule type" value="Genomic_DNA"/>
</dbReference>
<evidence type="ECO:0000256" key="1">
    <source>
        <dbReference type="ARBA" id="ARBA00022763"/>
    </source>
</evidence>
<keyword evidence="2" id="KW-0234">DNA repair</keyword>